<dbReference type="EMBL" id="ML170261">
    <property type="protein sequence ID" value="TDL15818.1"/>
    <property type="molecule type" value="Genomic_DNA"/>
</dbReference>
<evidence type="ECO:0000256" key="5">
    <source>
        <dbReference type="ARBA" id="ARBA00010869"/>
    </source>
</evidence>
<keyword evidence="8" id="KW-0456">Lyase</keyword>
<dbReference type="FunFam" id="3.40.50.1100:FF:000005">
    <property type="entry name" value="Threonine dehydratase catabolic"/>
    <property type="match status" value="1"/>
</dbReference>
<evidence type="ECO:0000256" key="1">
    <source>
        <dbReference type="ARBA" id="ARBA00001913"/>
    </source>
</evidence>
<evidence type="ECO:0000256" key="8">
    <source>
        <dbReference type="ARBA" id="ARBA00023239"/>
    </source>
</evidence>
<dbReference type="GO" id="GO:0030170">
    <property type="term" value="F:pyridoxal phosphate binding"/>
    <property type="evidence" value="ECO:0007669"/>
    <property type="project" value="InterPro"/>
</dbReference>
<dbReference type="Gene3D" id="3.40.50.1100">
    <property type="match status" value="2"/>
</dbReference>
<dbReference type="GO" id="GO:0000287">
    <property type="term" value="F:magnesium ion binding"/>
    <property type="evidence" value="ECO:0007669"/>
    <property type="project" value="TreeGrafter"/>
</dbReference>
<keyword evidence="6" id="KW-0460">Magnesium</keyword>
<evidence type="ECO:0000256" key="2">
    <source>
        <dbReference type="ARBA" id="ARBA00001933"/>
    </source>
</evidence>
<organism evidence="10 11">
    <name type="scientific">Rickenella mellea</name>
    <dbReference type="NCBI Taxonomy" id="50990"/>
    <lineage>
        <taxon>Eukaryota</taxon>
        <taxon>Fungi</taxon>
        <taxon>Dikarya</taxon>
        <taxon>Basidiomycota</taxon>
        <taxon>Agaricomycotina</taxon>
        <taxon>Agaricomycetes</taxon>
        <taxon>Hymenochaetales</taxon>
        <taxon>Rickenellaceae</taxon>
        <taxon>Rickenella</taxon>
    </lineage>
</organism>
<dbReference type="AlphaFoldDB" id="A0A4Y7PL21"/>
<evidence type="ECO:0000256" key="6">
    <source>
        <dbReference type="ARBA" id="ARBA00022842"/>
    </source>
</evidence>
<proteinExistence type="inferred from homology"/>
<dbReference type="PROSITE" id="PS00165">
    <property type="entry name" value="DEHYDRATASE_SER_THR"/>
    <property type="match status" value="1"/>
</dbReference>
<dbReference type="GO" id="GO:0070179">
    <property type="term" value="P:D-serine biosynthetic process"/>
    <property type="evidence" value="ECO:0007669"/>
    <property type="project" value="TreeGrafter"/>
</dbReference>
<dbReference type="GO" id="GO:0030378">
    <property type="term" value="F:serine racemase activity"/>
    <property type="evidence" value="ECO:0007669"/>
    <property type="project" value="TreeGrafter"/>
</dbReference>
<evidence type="ECO:0000256" key="4">
    <source>
        <dbReference type="ARBA" id="ARBA00001946"/>
    </source>
</evidence>
<dbReference type="OrthoDB" id="271064at2759"/>
<dbReference type="VEuPathDB" id="FungiDB:BD410DRAFT_85298"/>
<dbReference type="InterPro" id="IPR001926">
    <property type="entry name" value="TrpB-like_PALP"/>
</dbReference>
<dbReference type="Proteomes" id="UP000294933">
    <property type="component" value="Unassembled WGS sequence"/>
</dbReference>
<dbReference type="InterPro" id="IPR036052">
    <property type="entry name" value="TrpB-like_PALP_sf"/>
</dbReference>
<dbReference type="PANTHER" id="PTHR43050">
    <property type="entry name" value="SERINE / THREONINE RACEMASE FAMILY MEMBER"/>
    <property type="match status" value="1"/>
</dbReference>
<dbReference type="GO" id="GO:0005524">
    <property type="term" value="F:ATP binding"/>
    <property type="evidence" value="ECO:0007669"/>
    <property type="project" value="TreeGrafter"/>
</dbReference>
<evidence type="ECO:0000313" key="10">
    <source>
        <dbReference type="EMBL" id="TDL15818.1"/>
    </source>
</evidence>
<evidence type="ECO:0000256" key="3">
    <source>
        <dbReference type="ARBA" id="ARBA00001936"/>
    </source>
</evidence>
<keyword evidence="11" id="KW-1185">Reference proteome</keyword>
<name>A0A4Y7PL21_9AGAM</name>
<gene>
    <name evidence="10" type="ORF">BD410DRAFT_85298</name>
</gene>
<evidence type="ECO:0000313" key="11">
    <source>
        <dbReference type="Proteomes" id="UP000294933"/>
    </source>
</evidence>
<dbReference type="Pfam" id="PF00291">
    <property type="entry name" value="PALP"/>
    <property type="match status" value="1"/>
</dbReference>
<comment type="similarity">
    <text evidence="5">Belongs to the serine/threonine dehydratase family.</text>
</comment>
<dbReference type="STRING" id="50990.A0A4Y7PL21"/>
<comment type="cofactor">
    <cofactor evidence="1">
        <name>Ca(2+)</name>
        <dbReference type="ChEBI" id="CHEBI:29108"/>
    </cofactor>
</comment>
<accession>A0A4Y7PL21</accession>
<dbReference type="InterPro" id="IPR000634">
    <property type="entry name" value="Ser/Thr_deHydtase_PyrdxlP-BS"/>
</dbReference>
<reference evidence="10 11" key="1">
    <citation type="submission" date="2018-06" db="EMBL/GenBank/DDBJ databases">
        <title>A transcriptomic atlas of mushroom development highlights an independent origin of complex multicellularity.</title>
        <authorList>
            <consortium name="DOE Joint Genome Institute"/>
            <person name="Krizsan K."/>
            <person name="Almasi E."/>
            <person name="Merenyi Z."/>
            <person name="Sahu N."/>
            <person name="Viragh M."/>
            <person name="Koszo T."/>
            <person name="Mondo S."/>
            <person name="Kiss B."/>
            <person name="Balint B."/>
            <person name="Kues U."/>
            <person name="Barry K."/>
            <person name="Hegedus J.C."/>
            <person name="Henrissat B."/>
            <person name="Johnson J."/>
            <person name="Lipzen A."/>
            <person name="Ohm R."/>
            <person name="Nagy I."/>
            <person name="Pangilinan J."/>
            <person name="Yan J."/>
            <person name="Xiong Y."/>
            <person name="Grigoriev I.V."/>
            <person name="Hibbett D.S."/>
            <person name="Nagy L.G."/>
        </authorList>
    </citation>
    <scope>NUCLEOTIDE SEQUENCE [LARGE SCALE GENOMIC DNA]</scope>
    <source>
        <strain evidence="10 11">SZMC22713</strain>
    </source>
</reference>
<evidence type="ECO:0000256" key="7">
    <source>
        <dbReference type="ARBA" id="ARBA00022898"/>
    </source>
</evidence>
<evidence type="ECO:0000259" key="9">
    <source>
        <dbReference type="Pfam" id="PF00291"/>
    </source>
</evidence>
<comment type="cofactor">
    <cofactor evidence="2">
        <name>pyridoxal 5'-phosphate</name>
        <dbReference type="ChEBI" id="CHEBI:597326"/>
    </cofactor>
</comment>
<comment type="cofactor">
    <cofactor evidence="4">
        <name>Mg(2+)</name>
        <dbReference type="ChEBI" id="CHEBI:18420"/>
    </cofactor>
</comment>
<dbReference type="GO" id="GO:0003941">
    <property type="term" value="F:L-serine ammonia-lyase activity"/>
    <property type="evidence" value="ECO:0007669"/>
    <property type="project" value="TreeGrafter"/>
</dbReference>
<dbReference type="CDD" id="cd01562">
    <property type="entry name" value="Thr-dehyd"/>
    <property type="match status" value="1"/>
</dbReference>
<dbReference type="SUPFAM" id="SSF53686">
    <property type="entry name" value="Tryptophan synthase beta subunit-like PLP-dependent enzymes"/>
    <property type="match status" value="1"/>
</dbReference>
<keyword evidence="7" id="KW-0663">Pyridoxal phosphate</keyword>
<dbReference type="FunFam" id="3.40.50.1100:FF:000007">
    <property type="entry name" value="L-threonine dehydratase catabolic TdcB"/>
    <property type="match status" value="1"/>
</dbReference>
<comment type="cofactor">
    <cofactor evidence="3">
        <name>Mn(2+)</name>
        <dbReference type="ChEBI" id="CHEBI:29035"/>
    </cofactor>
</comment>
<protein>
    <submittedName>
        <fullName evidence="10">Tryptophan synthase beta subunit-like PLP-dependent enzyme</fullName>
    </submittedName>
</protein>
<dbReference type="GO" id="GO:0018114">
    <property type="term" value="F:threonine racemase activity"/>
    <property type="evidence" value="ECO:0007669"/>
    <property type="project" value="TreeGrafter"/>
</dbReference>
<sequence>MIDHRVSVGDIRNAADRIKGYVHRTPTLTCSTLDNLAANPDVGLKLFFKCDNFQKVGAFKIRGATNAILSLLSSHPDRSPSEFSVITHSSGNHAQALAYASQALGVRCHVVMPSNSASVKKDAVRGYGAMVTECVPTLQAREDGVNAIISEMRASGKEITFIPPYDDVRVIAGQGTMALELMEQAASLDAPLDILIAPVGGGGMLSGCAVAAKGVDPGIWVVGAEPAGADDAYRSFNAKKFIPSVDPQTIADGLRTSLGEITFPLIMANVDAIHTVSEVEIVRAMKLVYERMKLVVEPSAAVGLAVALYGSEFKEQIRILASKKQKQDLNVGIIFSGGNVDLANLSTLFDIAGNN</sequence>
<dbReference type="PANTHER" id="PTHR43050:SF1">
    <property type="entry name" value="SERINE RACEMASE"/>
    <property type="match status" value="1"/>
</dbReference>
<feature type="domain" description="Tryptophan synthase beta chain-like PALP" evidence="9">
    <location>
        <begin position="21"/>
        <end position="316"/>
    </location>
</feature>
<dbReference type="GO" id="GO:0008721">
    <property type="term" value="F:D-serine ammonia-lyase activity"/>
    <property type="evidence" value="ECO:0007669"/>
    <property type="project" value="TreeGrafter"/>
</dbReference>